<evidence type="ECO:0000313" key="2">
    <source>
        <dbReference type="EMBL" id="RWQ99650.1"/>
    </source>
</evidence>
<dbReference type="InterPro" id="IPR003226">
    <property type="entry name" value="MYG1_exonuclease"/>
</dbReference>
<proteinExistence type="inferred from homology"/>
<dbReference type="VEuPathDB" id="FungiDB:C8Q69DRAFT_451912"/>
<dbReference type="GO" id="GO:0005634">
    <property type="term" value="C:nucleus"/>
    <property type="evidence" value="ECO:0007669"/>
    <property type="project" value="TreeGrafter"/>
</dbReference>
<gene>
    <name evidence="2" type="ORF">C8Q69DRAFT_451912</name>
</gene>
<dbReference type="RefSeq" id="XP_028489295.1">
    <property type="nucleotide sequence ID" value="XM_028629529.1"/>
</dbReference>
<reference evidence="2 3" key="1">
    <citation type="journal article" date="2018" name="Front. Microbiol.">
        <title>Genomic and genetic insights into a cosmopolitan fungus, Paecilomyces variotii (Eurotiales).</title>
        <authorList>
            <person name="Urquhart A.S."/>
            <person name="Mondo S.J."/>
            <person name="Makela M.R."/>
            <person name="Hane J.K."/>
            <person name="Wiebenga A."/>
            <person name="He G."/>
            <person name="Mihaltcheva S."/>
            <person name="Pangilinan J."/>
            <person name="Lipzen A."/>
            <person name="Barry K."/>
            <person name="de Vries R.P."/>
            <person name="Grigoriev I.V."/>
            <person name="Idnurm A."/>
        </authorList>
    </citation>
    <scope>NUCLEOTIDE SEQUENCE [LARGE SCALE GENOMIC DNA]</scope>
    <source>
        <strain evidence="2 3">CBS 101075</strain>
    </source>
</reference>
<dbReference type="Proteomes" id="UP000283841">
    <property type="component" value="Unassembled WGS sequence"/>
</dbReference>
<dbReference type="EMBL" id="RCNU01000001">
    <property type="protein sequence ID" value="RWQ99650.1"/>
    <property type="molecule type" value="Genomic_DNA"/>
</dbReference>
<accession>A0A443I6B4</accession>
<keyword evidence="3" id="KW-1185">Reference proteome</keyword>
<protein>
    <submittedName>
        <fullName evidence="2">Metal-dependent protein hydrolase</fullName>
    </submittedName>
</protein>
<dbReference type="GO" id="GO:0016787">
    <property type="term" value="F:hydrolase activity"/>
    <property type="evidence" value="ECO:0007669"/>
    <property type="project" value="UniProtKB-KW"/>
</dbReference>
<evidence type="ECO:0000313" key="3">
    <source>
        <dbReference type="Proteomes" id="UP000283841"/>
    </source>
</evidence>
<dbReference type="STRING" id="264951.A0A443I6B4"/>
<dbReference type="Pfam" id="PF03690">
    <property type="entry name" value="MYG1_exonuc"/>
    <property type="match status" value="1"/>
</dbReference>
<evidence type="ECO:0000256" key="1">
    <source>
        <dbReference type="ARBA" id="ARBA00010105"/>
    </source>
</evidence>
<organism evidence="2 3">
    <name type="scientific">Byssochlamys spectabilis</name>
    <name type="common">Paecilomyces variotii</name>
    <dbReference type="NCBI Taxonomy" id="264951"/>
    <lineage>
        <taxon>Eukaryota</taxon>
        <taxon>Fungi</taxon>
        <taxon>Dikarya</taxon>
        <taxon>Ascomycota</taxon>
        <taxon>Pezizomycotina</taxon>
        <taxon>Eurotiomycetes</taxon>
        <taxon>Eurotiomycetidae</taxon>
        <taxon>Eurotiales</taxon>
        <taxon>Thermoascaceae</taxon>
        <taxon>Paecilomyces</taxon>
    </lineage>
</organism>
<comment type="similarity">
    <text evidence="1">Belongs to the MYG1 family.</text>
</comment>
<keyword evidence="2" id="KW-0378">Hydrolase</keyword>
<sequence length="375" mass="41112">MFRLRHLFKMTEEAAAKKLKTASPLIGTHNGHFHADEALAVYLLRLLPAYRSSPLVRTRDPAVLATCHTVVDVGGEYEPANNRYDHHQRTFTTTFPQHSTKLSSAGLVYMHFGRAIIAQHTSLPLDHPDVDLLYEKLYSDFIEALDANDNGIPVYDPAQISAAGVQKRFKDGGINLGSLIGDMNQPDPTASPGEPQDEDSLFARASTFIGDVFLRKLRNAAASWLPARASVGSAYQTRKDVHPSGRIIVLPQGGVPWKEHLYNFEREASGGAEPAAENQVYYVLYPESAAEGAKWRVQCVPVDEGSFQSRKPLPESWRGVRDNELDSVLASEAEKAGRPKIPEGAVFVHASGFIGGHKTKEGALAMATRSLEESV</sequence>
<dbReference type="GeneID" id="39598806"/>
<dbReference type="PANTHER" id="PTHR11215">
    <property type="entry name" value="METAL DEPENDENT HYDROLASE - RELATED"/>
    <property type="match status" value="1"/>
</dbReference>
<dbReference type="GO" id="GO:0005737">
    <property type="term" value="C:cytoplasm"/>
    <property type="evidence" value="ECO:0007669"/>
    <property type="project" value="TreeGrafter"/>
</dbReference>
<dbReference type="AlphaFoldDB" id="A0A443I6B4"/>
<name>A0A443I6B4_BYSSP</name>
<dbReference type="PANTHER" id="PTHR11215:SF1">
    <property type="entry name" value="MYG1 EXONUCLEASE"/>
    <property type="match status" value="1"/>
</dbReference>
<comment type="caution">
    <text evidence="2">The sequence shown here is derived from an EMBL/GenBank/DDBJ whole genome shotgun (WGS) entry which is preliminary data.</text>
</comment>